<proteinExistence type="predicted"/>
<dbReference type="PROSITE" id="PS51186">
    <property type="entry name" value="GNAT"/>
    <property type="match status" value="1"/>
</dbReference>
<gene>
    <name evidence="2" type="ORF">ACFQ16_13600</name>
</gene>
<dbReference type="Proteomes" id="UP001597018">
    <property type="component" value="Unassembled WGS sequence"/>
</dbReference>
<dbReference type="Pfam" id="PF13302">
    <property type="entry name" value="Acetyltransf_3"/>
    <property type="match status" value="1"/>
</dbReference>
<dbReference type="InterPro" id="IPR000182">
    <property type="entry name" value="GNAT_dom"/>
</dbReference>
<name>A0ABW3FSF2_9PSEU</name>
<evidence type="ECO:0000313" key="3">
    <source>
        <dbReference type="Proteomes" id="UP001597018"/>
    </source>
</evidence>
<reference evidence="3" key="1">
    <citation type="journal article" date="2019" name="Int. J. Syst. Evol. Microbiol.">
        <title>The Global Catalogue of Microorganisms (GCM) 10K type strain sequencing project: providing services to taxonomists for standard genome sequencing and annotation.</title>
        <authorList>
            <consortium name="The Broad Institute Genomics Platform"/>
            <consortium name="The Broad Institute Genome Sequencing Center for Infectious Disease"/>
            <person name="Wu L."/>
            <person name="Ma J."/>
        </authorList>
    </citation>
    <scope>NUCLEOTIDE SEQUENCE [LARGE SCALE GENOMIC DNA]</scope>
    <source>
        <strain evidence="3">CCUG 56401</strain>
    </source>
</reference>
<dbReference type="InterPro" id="IPR051531">
    <property type="entry name" value="N-acetyltransferase"/>
</dbReference>
<dbReference type="InterPro" id="IPR016181">
    <property type="entry name" value="Acyl_CoA_acyltransferase"/>
</dbReference>
<dbReference type="PANTHER" id="PTHR43792:SF16">
    <property type="entry name" value="N-ACETYLTRANSFERASE DOMAIN-CONTAINING PROTEIN"/>
    <property type="match status" value="1"/>
</dbReference>
<keyword evidence="2" id="KW-0012">Acyltransferase</keyword>
<keyword evidence="2" id="KW-0808">Transferase</keyword>
<accession>A0ABW3FSF2</accession>
<comment type="caution">
    <text evidence="2">The sequence shown here is derived from an EMBL/GenBank/DDBJ whole genome shotgun (WGS) entry which is preliminary data.</text>
</comment>
<dbReference type="EC" id="2.3.-.-" evidence="2"/>
<dbReference type="RefSeq" id="WP_345600303.1">
    <property type="nucleotide sequence ID" value="NZ_BAABLT010000006.1"/>
</dbReference>
<organism evidence="2 3">
    <name type="scientific">Saccharopolyspora rosea</name>
    <dbReference type="NCBI Taxonomy" id="524884"/>
    <lineage>
        <taxon>Bacteria</taxon>
        <taxon>Bacillati</taxon>
        <taxon>Actinomycetota</taxon>
        <taxon>Actinomycetes</taxon>
        <taxon>Pseudonocardiales</taxon>
        <taxon>Pseudonocardiaceae</taxon>
        <taxon>Saccharopolyspora</taxon>
    </lineage>
</organism>
<dbReference type="CDD" id="cd04301">
    <property type="entry name" value="NAT_SF"/>
    <property type="match status" value="1"/>
</dbReference>
<feature type="domain" description="N-acetyltransferase" evidence="1">
    <location>
        <begin position="13"/>
        <end position="181"/>
    </location>
</feature>
<dbReference type="GO" id="GO:0016746">
    <property type="term" value="F:acyltransferase activity"/>
    <property type="evidence" value="ECO:0007669"/>
    <property type="project" value="UniProtKB-KW"/>
</dbReference>
<evidence type="ECO:0000259" key="1">
    <source>
        <dbReference type="PROSITE" id="PS51186"/>
    </source>
</evidence>
<protein>
    <submittedName>
        <fullName evidence="2">GNAT family N-acetyltransferase</fullName>
        <ecNumber evidence="2">2.3.-.-</ecNumber>
    </submittedName>
</protein>
<sequence length="188" mass="20782">MDRPAESIERPPVLLRRWRQSDLYRAHHVVTESLPHLRPWMAWAVGEYTLDTMARFLDDSDRKWRDGAEFGYAITVGGAIVGCISLMDRVGPGGLEIGYWLHPAHTGRGLVTSATAALVEQAFALPGVEHVEIWHDAANTASGGVPHRLGFTEVERRSPPRETPLTSGECGVDVVWRLTRRQHAAAGS</sequence>
<dbReference type="SUPFAM" id="SSF55729">
    <property type="entry name" value="Acyl-CoA N-acyltransferases (Nat)"/>
    <property type="match status" value="1"/>
</dbReference>
<dbReference type="PANTHER" id="PTHR43792">
    <property type="entry name" value="GNAT FAMILY, PUTATIVE (AFU_ORTHOLOGUE AFUA_3G00765)-RELATED-RELATED"/>
    <property type="match status" value="1"/>
</dbReference>
<evidence type="ECO:0000313" key="2">
    <source>
        <dbReference type="EMBL" id="MFD0920783.1"/>
    </source>
</evidence>
<dbReference type="Gene3D" id="3.40.630.30">
    <property type="match status" value="1"/>
</dbReference>
<dbReference type="EMBL" id="JBHTIW010000008">
    <property type="protein sequence ID" value="MFD0920783.1"/>
    <property type="molecule type" value="Genomic_DNA"/>
</dbReference>
<keyword evidence="3" id="KW-1185">Reference proteome</keyword>